<organism evidence="1 2">
    <name type="scientific">Bradyrhizobium iriomotense</name>
    <dbReference type="NCBI Taxonomy" id="441950"/>
    <lineage>
        <taxon>Bacteria</taxon>
        <taxon>Pseudomonadati</taxon>
        <taxon>Pseudomonadota</taxon>
        <taxon>Alphaproteobacteria</taxon>
        <taxon>Hyphomicrobiales</taxon>
        <taxon>Nitrobacteraceae</taxon>
        <taxon>Bradyrhizobium</taxon>
    </lineage>
</organism>
<keyword evidence="2" id="KW-1185">Reference proteome</keyword>
<name>A0ABQ6B3Z8_9BRAD</name>
<reference evidence="2" key="1">
    <citation type="journal article" date="2019" name="Int. J. Syst. Evol. Microbiol.">
        <title>The Global Catalogue of Microorganisms (GCM) 10K type strain sequencing project: providing services to taxonomists for standard genome sequencing and annotation.</title>
        <authorList>
            <consortium name="The Broad Institute Genomics Platform"/>
            <consortium name="The Broad Institute Genome Sequencing Center for Infectious Disease"/>
            <person name="Wu L."/>
            <person name="Ma J."/>
        </authorList>
    </citation>
    <scope>NUCLEOTIDE SEQUENCE [LARGE SCALE GENOMIC DNA]</scope>
    <source>
        <strain evidence="2">NBRC 102520</strain>
    </source>
</reference>
<protein>
    <submittedName>
        <fullName evidence="1">Uncharacterized protein</fullName>
    </submittedName>
</protein>
<gene>
    <name evidence="1" type="ORF">GCM10007857_52530</name>
</gene>
<comment type="caution">
    <text evidence="1">The sequence shown here is derived from an EMBL/GenBank/DDBJ whole genome shotgun (WGS) entry which is preliminary data.</text>
</comment>
<dbReference type="Proteomes" id="UP001156905">
    <property type="component" value="Unassembled WGS sequence"/>
</dbReference>
<dbReference type="EMBL" id="BSOW01000019">
    <property type="protein sequence ID" value="GLR88541.1"/>
    <property type="molecule type" value="Genomic_DNA"/>
</dbReference>
<evidence type="ECO:0000313" key="1">
    <source>
        <dbReference type="EMBL" id="GLR88541.1"/>
    </source>
</evidence>
<evidence type="ECO:0000313" key="2">
    <source>
        <dbReference type="Proteomes" id="UP001156905"/>
    </source>
</evidence>
<sequence length="134" mass="14026">MRTKNPSGGPDAVSVMHVADSSKSDLSLAGLNLQCGQKGVEVILVTLERRSRADRPKLALSTTGGRSEFEATVVQAGEALLLPQTAADLAAHDWQNSPQLSVEIEAKPAPIRGVIPLMGLAAAMKTLTASCPIR</sequence>
<proteinExistence type="predicted"/>
<accession>A0ABQ6B3Z8</accession>